<dbReference type="NCBIfam" id="NF005932">
    <property type="entry name" value="PRK07956.1"/>
    <property type="match status" value="1"/>
</dbReference>
<dbReference type="SUPFAM" id="SSF50249">
    <property type="entry name" value="Nucleic acid-binding proteins"/>
    <property type="match status" value="1"/>
</dbReference>
<evidence type="ECO:0000256" key="5">
    <source>
        <dbReference type="ARBA" id="ARBA00022763"/>
    </source>
</evidence>
<feature type="active site" description="N6-AMP-lysine intermediate" evidence="11">
    <location>
        <position position="117"/>
    </location>
</feature>
<keyword evidence="11" id="KW-0464">Manganese</keyword>
<comment type="similarity">
    <text evidence="11">Belongs to the NAD-dependent DNA ligase family. LigA subfamily.</text>
</comment>
<dbReference type="CDD" id="cd17748">
    <property type="entry name" value="BRCT_DNA_ligase_like"/>
    <property type="match status" value="1"/>
</dbReference>
<keyword evidence="3 11" id="KW-0235">DNA replication</keyword>
<dbReference type="InterPro" id="IPR004149">
    <property type="entry name" value="Znf_DNAligase_C4"/>
</dbReference>
<dbReference type="PROSITE" id="PS50172">
    <property type="entry name" value="BRCT"/>
    <property type="match status" value="1"/>
</dbReference>
<dbReference type="Pfam" id="PF03120">
    <property type="entry name" value="OB_DNA_ligase"/>
    <property type="match status" value="1"/>
</dbReference>
<dbReference type="HAMAP" id="MF_01588">
    <property type="entry name" value="DNA_ligase_A"/>
    <property type="match status" value="1"/>
</dbReference>
<evidence type="ECO:0000256" key="1">
    <source>
        <dbReference type="ARBA" id="ARBA00004067"/>
    </source>
</evidence>
<evidence type="ECO:0000256" key="2">
    <source>
        <dbReference type="ARBA" id="ARBA00022598"/>
    </source>
</evidence>
<keyword evidence="15" id="KW-1185">Reference proteome</keyword>
<comment type="cofactor">
    <cofactor evidence="11">
        <name>Mg(2+)</name>
        <dbReference type="ChEBI" id="CHEBI:18420"/>
    </cofactor>
    <cofactor evidence="11">
        <name>Mn(2+)</name>
        <dbReference type="ChEBI" id="CHEBI:29035"/>
    </cofactor>
</comment>
<feature type="binding site" evidence="11">
    <location>
        <begin position="36"/>
        <end position="40"/>
    </location>
    <ligand>
        <name>NAD(+)</name>
        <dbReference type="ChEBI" id="CHEBI:57540"/>
    </ligand>
</feature>
<dbReference type="CDD" id="cd00114">
    <property type="entry name" value="LIGANc"/>
    <property type="match status" value="1"/>
</dbReference>
<feature type="binding site" evidence="11">
    <location>
        <begin position="84"/>
        <end position="85"/>
    </location>
    <ligand>
        <name>NAD(+)</name>
        <dbReference type="ChEBI" id="CHEBI:57540"/>
    </ligand>
</feature>
<evidence type="ECO:0000256" key="11">
    <source>
        <dbReference type="HAMAP-Rule" id="MF_01588"/>
    </source>
</evidence>
<dbReference type="Gene3D" id="6.20.10.30">
    <property type="match status" value="1"/>
</dbReference>
<dbReference type="Gene3D" id="2.40.50.140">
    <property type="entry name" value="Nucleic acid-binding proteins"/>
    <property type="match status" value="1"/>
</dbReference>
<accession>A0ABR5SI12</accession>
<dbReference type="SUPFAM" id="SSF52113">
    <property type="entry name" value="BRCT domain"/>
    <property type="match status" value="1"/>
</dbReference>
<dbReference type="PROSITE" id="PS01056">
    <property type="entry name" value="DNA_LIGASE_N2"/>
    <property type="match status" value="1"/>
</dbReference>
<evidence type="ECO:0000259" key="13">
    <source>
        <dbReference type="PROSITE" id="PS50937"/>
    </source>
</evidence>
<feature type="binding site" evidence="11">
    <location>
        <position position="414"/>
    </location>
    <ligand>
        <name>Zn(2+)</name>
        <dbReference type="ChEBI" id="CHEBI:29105"/>
    </ligand>
</feature>
<keyword evidence="9 11" id="KW-0234">DNA repair</keyword>
<keyword evidence="7 11" id="KW-0460">Magnesium</keyword>
<dbReference type="InterPro" id="IPR001357">
    <property type="entry name" value="BRCT_dom"/>
</dbReference>
<dbReference type="PROSITE" id="PS50937">
    <property type="entry name" value="HTH_MERR_2"/>
    <property type="match status" value="1"/>
</dbReference>
<dbReference type="InterPro" id="IPR010994">
    <property type="entry name" value="RuvA_2-like"/>
</dbReference>
<evidence type="ECO:0000256" key="10">
    <source>
        <dbReference type="ARBA" id="ARBA00034005"/>
    </source>
</evidence>
<dbReference type="InterPro" id="IPR003583">
    <property type="entry name" value="Hlx-hairpin-Hlx_DNA-bd_motif"/>
</dbReference>
<comment type="caution">
    <text evidence="14">The sequence shown here is derived from an EMBL/GenBank/DDBJ whole genome shotgun (WGS) entry which is preliminary data.</text>
</comment>
<dbReference type="InterPro" id="IPR036420">
    <property type="entry name" value="BRCT_dom_sf"/>
</dbReference>
<feature type="binding site" evidence="11">
    <location>
        <position position="181"/>
    </location>
    <ligand>
        <name>NAD(+)</name>
        <dbReference type="ChEBI" id="CHEBI:57540"/>
    </ligand>
</feature>
<dbReference type="RefSeq" id="WP_085051203.1">
    <property type="nucleotide sequence ID" value="NZ_LNQR01000027.1"/>
</dbReference>
<evidence type="ECO:0000256" key="6">
    <source>
        <dbReference type="ARBA" id="ARBA00022833"/>
    </source>
</evidence>
<proteinExistence type="inferred from homology"/>
<feature type="binding site" evidence="11">
    <location>
        <position position="437"/>
    </location>
    <ligand>
        <name>Zn(2+)</name>
        <dbReference type="ChEBI" id="CHEBI:29105"/>
    </ligand>
</feature>
<evidence type="ECO:0000313" key="14">
    <source>
        <dbReference type="EMBL" id="KWT91873.1"/>
    </source>
</evidence>
<feature type="binding site" evidence="11">
    <location>
        <position position="115"/>
    </location>
    <ligand>
        <name>NAD(+)</name>
        <dbReference type="ChEBI" id="CHEBI:57540"/>
    </ligand>
</feature>
<dbReference type="Gene3D" id="3.30.470.30">
    <property type="entry name" value="DNA ligase/mRNA capping enzyme"/>
    <property type="match status" value="1"/>
</dbReference>
<reference evidence="14 15" key="1">
    <citation type="submission" date="2015-11" db="EMBL/GenBank/DDBJ databases">
        <authorList>
            <person name="Lin W."/>
        </authorList>
    </citation>
    <scope>NUCLEOTIDE SEQUENCE [LARGE SCALE GENOMIC DNA]</scope>
    <source>
        <strain evidence="14 15">HCH-1</strain>
    </source>
</reference>
<dbReference type="Pfam" id="PF03119">
    <property type="entry name" value="DNA_ligase_ZBD"/>
    <property type="match status" value="1"/>
</dbReference>
<dbReference type="SMART" id="SM00292">
    <property type="entry name" value="BRCT"/>
    <property type="match status" value="1"/>
</dbReference>
<feature type="binding site" evidence="11">
    <location>
        <position position="297"/>
    </location>
    <ligand>
        <name>NAD(+)</name>
        <dbReference type="ChEBI" id="CHEBI:57540"/>
    </ligand>
</feature>
<dbReference type="InterPro" id="IPR013839">
    <property type="entry name" value="DNAligase_adenylation"/>
</dbReference>
<dbReference type="SMART" id="SM00532">
    <property type="entry name" value="LIGANc"/>
    <property type="match status" value="1"/>
</dbReference>
<dbReference type="PIRSF" id="PIRSF001604">
    <property type="entry name" value="LigA"/>
    <property type="match status" value="1"/>
</dbReference>
<keyword evidence="5 11" id="KW-0227">DNA damage</keyword>
<dbReference type="Pfam" id="PF01653">
    <property type="entry name" value="DNA_ligase_aden"/>
    <property type="match status" value="1"/>
</dbReference>
<evidence type="ECO:0000256" key="3">
    <source>
        <dbReference type="ARBA" id="ARBA00022705"/>
    </source>
</evidence>
<dbReference type="EMBL" id="LNQR01000027">
    <property type="protein sequence ID" value="KWT91873.1"/>
    <property type="molecule type" value="Genomic_DNA"/>
</dbReference>
<dbReference type="NCBIfam" id="TIGR00575">
    <property type="entry name" value="dnlj"/>
    <property type="match status" value="1"/>
</dbReference>
<comment type="function">
    <text evidence="1 11">DNA ligase that catalyzes the formation of phosphodiester linkages between 5'-phosphoryl and 3'-hydroxyl groups in double-stranded DNA using NAD as a coenzyme and as the energy source for the reaction. It is essential for DNA replication and repair of damaged DNA.</text>
</comment>
<dbReference type="InterPro" id="IPR012340">
    <property type="entry name" value="NA-bd_OB-fold"/>
</dbReference>
<dbReference type="SUPFAM" id="SSF56091">
    <property type="entry name" value="DNA ligase/mRNA capping enzyme, catalytic domain"/>
    <property type="match status" value="1"/>
</dbReference>
<dbReference type="Pfam" id="PF00533">
    <property type="entry name" value="BRCT"/>
    <property type="match status" value="1"/>
</dbReference>
<dbReference type="Pfam" id="PF14520">
    <property type="entry name" value="HHH_5"/>
    <property type="match status" value="1"/>
</dbReference>
<dbReference type="Proteomes" id="UP000060487">
    <property type="component" value="Unassembled WGS sequence"/>
</dbReference>
<name>A0ABR5SI12_9BACT</name>
<feature type="domain" description="BRCT" evidence="12">
    <location>
        <begin position="605"/>
        <end position="680"/>
    </location>
</feature>
<dbReference type="SUPFAM" id="SSF47781">
    <property type="entry name" value="RuvA domain 2-like"/>
    <property type="match status" value="1"/>
</dbReference>
<feature type="domain" description="HTH merR-type" evidence="13">
    <location>
        <begin position="1"/>
        <end position="14"/>
    </location>
</feature>
<evidence type="ECO:0000256" key="7">
    <source>
        <dbReference type="ARBA" id="ARBA00022842"/>
    </source>
</evidence>
<dbReference type="InterPro" id="IPR004150">
    <property type="entry name" value="NAD_DNA_ligase_OB"/>
</dbReference>
<evidence type="ECO:0000256" key="4">
    <source>
        <dbReference type="ARBA" id="ARBA00022723"/>
    </source>
</evidence>
<dbReference type="InterPro" id="IPR000551">
    <property type="entry name" value="MerR-type_HTH_dom"/>
</dbReference>
<protein>
    <recommendedName>
        <fullName evidence="11">DNA ligase</fullName>
        <ecNumber evidence="11">6.5.1.2</ecNumber>
    </recommendedName>
    <alternativeName>
        <fullName evidence="11">Polydeoxyribonucleotide synthase [NAD(+)]</fullName>
    </alternativeName>
</protein>
<organism evidence="14 15">
    <name type="scientific">Candidatus Magnetominusculus xianensis</name>
    <dbReference type="NCBI Taxonomy" id="1748249"/>
    <lineage>
        <taxon>Bacteria</taxon>
        <taxon>Pseudomonadati</taxon>
        <taxon>Nitrospirota</taxon>
        <taxon>Nitrospiria</taxon>
        <taxon>Nitrospirales</taxon>
        <taxon>Nitrospiraceae</taxon>
        <taxon>Candidatus Magnetominusculus</taxon>
    </lineage>
</organism>
<dbReference type="Gene3D" id="1.10.150.20">
    <property type="entry name" value="5' to 3' exonuclease, C-terminal subdomain"/>
    <property type="match status" value="2"/>
</dbReference>
<gene>
    <name evidence="11 14" type="primary">ligA</name>
    <name evidence="14" type="ORF">ASN18_0676</name>
</gene>
<keyword evidence="8 11" id="KW-0520">NAD</keyword>
<dbReference type="PANTHER" id="PTHR23389">
    <property type="entry name" value="CHROMOSOME TRANSMISSION FIDELITY FACTOR 18"/>
    <property type="match status" value="1"/>
</dbReference>
<dbReference type="Pfam" id="PF12826">
    <property type="entry name" value="HHH_2"/>
    <property type="match status" value="1"/>
</dbReference>
<evidence type="ECO:0000256" key="8">
    <source>
        <dbReference type="ARBA" id="ARBA00023027"/>
    </source>
</evidence>
<feature type="binding site" evidence="11">
    <location>
        <position position="432"/>
    </location>
    <ligand>
        <name>Zn(2+)</name>
        <dbReference type="ChEBI" id="CHEBI:29105"/>
    </ligand>
</feature>
<keyword evidence="2 11" id="KW-0436">Ligase</keyword>
<evidence type="ECO:0000256" key="9">
    <source>
        <dbReference type="ARBA" id="ARBA00023204"/>
    </source>
</evidence>
<feature type="binding site" evidence="11">
    <location>
        <position position="321"/>
    </location>
    <ligand>
        <name>NAD(+)</name>
        <dbReference type="ChEBI" id="CHEBI:57540"/>
    </ligand>
</feature>
<dbReference type="SMART" id="SM00278">
    <property type="entry name" value="HhH1"/>
    <property type="match status" value="3"/>
</dbReference>
<feature type="binding site" evidence="11">
    <location>
        <position position="417"/>
    </location>
    <ligand>
        <name>Zn(2+)</name>
        <dbReference type="ChEBI" id="CHEBI:29105"/>
    </ligand>
</feature>
<sequence length="680" mass="74673">MGIQLDDIKAQIALLAEELNRHNYLYHVLDAPEISDADFDKKFRLLRELETTSGYIPANSPSLRVGAPPLDRFDKAVHSIPMLSLDDTFSFGEVDEFDRRVKEFLQTHDIRYTVEPKYDGLAVELTYENGNLTRAATRGDGITGEDVTQNVRTIKTVPLSITGEGVPELPELPELIEIRGEIYMTKADFDALNARREESGKPLFANPRNAAAGSVRQLDPAVTAKRRLSITCYGTGAIRGLTLTCQSQLIEWLSTHLFPIPYHFKSAQGIDEVIEYIREIDAVRAELPFNIDGVVVKVDEFDLRQRLGEKTRAPRWAIAYKYQAHQAQTRILKIAPSIGRTGVITPVAVLEPVSVGGVTVSRSTLHNWDEVKRMGIRTGDTVIIERAGDVIPKVVGVVSHDAVLQVQVVEPGLCPECGSRAVRQEGGAVLRCAGLNCPPQLQGRIIHFASRLALNIDGLGDKIAAALFDAGLVKDFTDIFRLTKDDLIRLPRFAEKSAVNLIQAIDSAKSTTLSRFIYALGIRHSGEFVSKVIAANFETIEGLYGVSVERLCLIKQLGEKTSLTIAEFFAEENNIKIIETLRTLGLTLTNPDYRPDMPEMPDMIDAGRKLAGLTFVITGTLPAARKHIEEQIRAAGGVVSSSVSRQTSYLIAGDSPGSKLGKAAALGVKTVSYDEYLALL</sequence>
<evidence type="ECO:0000313" key="15">
    <source>
        <dbReference type="Proteomes" id="UP000060487"/>
    </source>
</evidence>
<keyword evidence="6 11" id="KW-0862">Zinc</keyword>
<dbReference type="EC" id="6.5.1.2" evidence="11"/>
<comment type="catalytic activity">
    <reaction evidence="10 11">
        <text>NAD(+) + (deoxyribonucleotide)n-3'-hydroxyl + 5'-phospho-(deoxyribonucleotide)m = (deoxyribonucleotide)n+m + AMP + beta-nicotinamide D-nucleotide.</text>
        <dbReference type="EC" id="6.5.1.2"/>
    </reaction>
</comment>
<evidence type="ECO:0000259" key="12">
    <source>
        <dbReference type="PROSITE" id="PS50172"/>
    </source>
</evidence>
<dbReference type="Gene3D" id="3.40.50.10190">
    <property type="entry name" value="BRCT domain"/>
    <property type="match status" value="1"/>
</dbReference>
<dbReference type="GO" id="GO:0003911">
    <property type="term" value="F:DNA ligase (NAD+) activity"/>
    <property type="evidence" value="ECO:0007669"/>
    <property type="project" value="UniProtKB-EC"/>
</dbReference>
<dbReference type="Gene3D" id="1.10.287.610">
    <property type="entry name" value="Helix hairpin bin"/>
    <property type="match status" value="1"/>
</dbReference>
<dbReference type="InterPro" id="IPR041663">
    <property type="entry name" value="DisA/LigA_HHH"/>
</dbReference>
<dbReference type="InterPro" id="IPR013840">
    <property type="entry name" value="DNAligase_N"/>
</dbReference>
<dbReference type="InterPro" id="IPR001679">
    <property type="entry name" value="DNA_ligase"/>
</dbReference>
<dbReference type="InterPro" id="IPR033136">
    <property type="entry name" value="DNA_ligase_CS"/>
</dbReference>
<dbReference type="PANTHER" id="PTHR23389:SF9">
    <property type="entry name" value="DNA LIGASE"/>
    <property type="match status" value="1"/>
</dbReference>
<keyword evidence="4 11" id="KW-0479">Metal-binding</keyword>
<feature type="binding site" evidence="11">
    <location>
        <position position="138"/>
    </location>
    <ligand>
        <name>NAD(+)</name>
        <dbReference type="ChEBI" id="CHEBI:57540"/>
    </ligand>
</feature>